<dbReference type="RefSeq" id="WP_186857749.1">
    <property type="nucleotide sequence ID" value="NZ_JACOON010000004.1"/>
</dbReference>
<dbReference type="InterPro" id="IPR025997">
    <property type="entry name" value="SBP_2_dom"/>
</dbReference>
<evidence type="ECO:0000313" key="8">
    <source>
        <dbReference type="Proteomes" id="UP000606889"/>
    </source>
</evidence>
<feature type="region of interest" description="Disordered" evidence="4">
    <location>
        <begin position="26"/>
        <end position="57"/>
    </location>
</feature>
<feature type="domain" description="Periplasmic binding protein" evidence="6">
    <location>
        <begin position="64"/>
        <end position="327"/>
    </location>
</feature>
<comment type="caution">
    <text evidence="7">The sequence shown here is derived from an EMBL/GenBank/DDBJ whole genome shotgun (WGS) entry which is preliminary data.</text>
</comment>
<comment type="similarity">
    <text evidence="2">Belongs to the bacterial solute-binding protein 2 family.</text>
</comment>
<accession>A0ABR7EEM4</accession>
<protein>
    <submittedName>
        <fullName evidence="7">ABC transporter substrate-binding protein</fullName>
    </submittedName>
</protein>
<dbReference type="EMBL" id="JACOON010000004">
    <property type="protein sequence ID" value="MBC5648235.1"/>
    <property type="molecule type" value="Genomic_DNA"/>
</dbReference>
<dbReference type="InterPro" id="IPR028082">
    <property type="entry name" value="Peripla_BP_I"/>
</dbReference>
<dbReference type="Gene3D" id="3.40.50.2300">
    <property type="match status" value="2"/>
</dbReference>
<dbReference type="CDD" id="cd20008">
    <property type="entry name" value="PBP1_ABC_sugar_binding-like"/>
    <property type="match status" value="1"/>
</dbReference>
<evidence type="ECO:0000313" key="7">
    <source>
        <dbReference type="EMBL" id="MBC5648235.1"/>
    </source>
</evidence>
<sequence>MKKMLAILVVAVMLLSVALVGCGQEGGTASESPAAESSAATEASTAPADGTSAAPADEGGVKDVAVLIKATDSDFWQYVLVGATNYAAENPDKVKVTTDGPPNESDIDQQVSILEQIISREPDAIVIASTSSDATVPAIEDAVAKGIPVITVDNKVNTDKVATLLATDNLKGGATAADTLVEKLKAEGKELKGKVGVISNMAGVQVLTDRDQGFIDRMKEIAPDIELIETVYVDGDMTKAMDAAADQISANDDLLGFFADNNTVGSGAARAITEAGKENDLVLVAFDSDPEEIKGLGTGAVDALILQDPYGMGYKGVEDALKAIAGETLESYVDTGVTVVTKDNMDDEEIKGLLDPMTKKIG</sequence>
<keyword evidence="8" id="KW-1185">Reference proteome</keyword>
<dbReference type="Pfam" id="PF13407">
    <property type="entry name" value="Peripla_BP_4"/>
    <property type="match status" value="1"/>
</dbReference>
<evidence type="ECO:0000256" key="1">
    <source>
        <dbReference type="ARBA" id="ARBA00004196"/>
    </source>
</evidence>
<feature type="signal peptide" evidence="5">
    <location>
        <begin position="1"/>
        <end position="23"/>
    </location>
</feature>
<feature type="compositionally biased region" description="Low complexity" evidence="4">
    <location>
        <begin position="28"/>
        <end position="48"/>
    </location>
</feature>
<evidence type="ECO:0000259" key="6">
    <source>
        <dbReference type="Pfam" id="PF13407"/>
    </source>
</evidence>
<dbReference type="PANTHER" id="PTHR46847:SF1">
    <property type="entry name" value="D-ALLOSE-BINDING PERIPLASMIC PROTEIN-RELATED"/>
    <property type="match status" value="1"/>
</dbReference>
<name>A0ABR7EEM4_9FIRM</name>
<feature type="chain" id="PRO_5045602423" evidence="5">
    <location>
        <begin position="24"/>
        <end position="362"/>
    </location>
</feature>
<evidence type="ECO:0000256" key="4">
    <source>
        <dbReference type="SAM" id="MobiDB-lite"/>
    </source>
</evidence>
<gene>
    <name evidence="7" type="ORF">H8S18_07790</name>
</gene>
<organism evidence="7 8">
    <name type="scientific">Christensenella tenuis</name>
    <dbReference type="NCBI Taxonomy" id="2763033"/>
    <lineage>
        <taxon>Bacteria</taxon>
        <taxon>Bacillati</taxon>
        <taxon>Bacillota</taxon>
        <taxon>Clostridia</taxon>
        <taxon>Christensenellales</taxon>
        <taxon>Christensenellaceae</taxon>
        <taxon>Christensenella</taxon>
    </lineage>
</organism>
<keyword evidence="3 5" id="KW-0732">Signal</keyword>
<dbReference type="PROSITE" id="PS51257">
    <property type="entry name" value="PROKAR_LIPOPROTEIN"/>
    <property type="match status" value="1"/>
</dbReference>
<reference evidence="7 8" key="1">
    <citation type="submission" date="2020-08" db="EMBL/GenBank/DDBJ databases">
        <title>Genome public.</title>
        <authorList>
            <person name="Liu C."/>
            <person name="Sun Q."/>
        </authorList>
    </citation>
    <scope>NUCLEOTIDE SEQUENCE [LARGE SCALE GENOMIC DNA]</scope>
    <source>
        <strain evidence="7 8">NSJ-35</strain>
    </source>
</reference>
<evidence type="ECO:0000256" key="3">
    <source>
        <dbReference type="ARBA" id="ARBA00022729"/>
    </source>
</evidence>
<dbReference type="Proteomes" id="UP000606889">
    <property type="component" value="Unassembled WGS sequence"/>
</dbReference>
<evidence type="ECO:0000256" key="5">
    <source>
        <dbReference type="SAM" id="SignalP"/>
    </source>
</evidence>
<dbReference type="PANTHER" id="PTHR46847">
    <property type="entry name" value="D-ALLOSE-BINDING PERIPLASMIC PROTEIN-RELATED"/>
    <property type="match status" value="1"/>
</dbReference>
<comment type="subcellular location">
    <subcellularLocation>
        <location evidence="1">Cell envelope</location>
    </subcellularLocation>
</comment>
<evidence type="ECO:0000256" key="2">
    <source>
        <dbReference type="ARBA" id="ARBA00007639"/>
    </source>
</evidence>
<proteinExistence type="inferred from homology"/>
<dbReference type="SUPFAM" id="SSF53822">
    <property type="entry name" value="Periplasmic binding protein-like I"/>
    <property type="match status" value="1"/>
</dbReference>